<organism evidence="4 5">
    <name type="scientific">Bursaphelenchus okinawaensis</name>
    <dbReference type="NCBI Taxonomy" id="465554"/>
    <lineage>
        <taxon>Eukaryota</taxon>
        <taxon>Metazoa</taxon>
        <taxon>Ecdysozoa</taxon>
        <taxon>Nematoda</taxon>
        <taxon>Chromadorea</taxon>
        <taxon>Rhabditida</taxon>
        <taxon>Tylenchina</taxon>
        <taxon>Tylenchomorpha</taxon>
        <taxon>Aphelenchoidea</taxon>
        <taxon>Aphelenchoididae</taxon>
        <taxon>Bursaphelenchus</taxon>
    </lineage>
</organism>
<evidence type="ECO:0000256" key="2">
    <source>
        <dbReference type="SAM" id="Phobius"/>
    </source>
</evidence>
<feature type="signal peptide" evidence="3">
    <location>
        <begin position="1"/>
        <end position="18"/>
    </location>
</feature>
<keyword evidence="2" id="KW-1133">Transmembrane helix</keyword>
<keyword evidence="3" id="KW-0732">Signal</keyword>
<accession>A0A811K936</accession>
<sequence>MNLLGKLTFTSILLTVTSYSNLSKNPRADINDSRYRFFKCLAQCGEGCGTQRNTTLASGDVVNDWQLDELKFDTCKMGCKYGTGFDASSPKPTESTLSDAFSPLEVICVDRLSVTPPRIRAKLNVPSPPQTDNLTMYVIEVYRSMVNRNGVVENEFVQRNFSFSPRFSVEHVFSGANPKKEILTFKVFGFTAASEVLSPVCSDDLLLENVYAAQKDPIKLNMKEKIQMRDSSIVLLAWSAEDLKHPPECDQFIHWTNGHRPNHKMVQLDSSHTVAITDLNDTATYVITAYGRSDAGKDQRPTSKLVLRLNPEAHELIRAELVEFVDSYAIIVGCCVVIILMGLLGICFCMQYKATVRRRERSKARYDIKAMQARMGYPIKTSTPSSRDEDHSNYSFGVNNSSEFITQTPQTPTVTYTQRLPQKHYPAPLRPGILSLTVQPPFEQKDTLC</sequence>
<dbReference type="Proteomes" id="UP000783686">
    <property type="component" value="Unassembled WGS sequence"/>
</dbReference>
<evidence type="ECO:0000256" key="1">
    <source>
        <dbReference type="SAM" id="MobiDB-lite"/>
    </source>
</evidence>
<keyword evidence="2" id="KW-0812">Transmembrane</keyword>
<evidence type="ECO:0008006" key="6">
    <source>
        <dbReference type="Google" id="ProtNLM"/>
    </source>
</evidence>
<dbReference type="AlphaFoldDB" id="A0A811K936"/>
<reference evidence="4" key="1">
    <citation type="submission" date="2020-09" db="EMBL/GenBank/DDBJ databases">
        <authorList>
            <person name="Kikuchi T."/>
        </authorList>
    </citation>
    <scope>NUCLEOTIDE SEQUENCE</scope>
    <source>
        <strain evidence="4">SH1</strain>
    </source>
</reference>
<proteinExistence type="predicted"/>
<evidence type="ECO:0000313" key="4">
    <source>
        <dbReference type="EMBL" id="CAD5212269.1"/>
    </source>
</evidence>
<evidence type="ECO:0000313" key="5">
    <source>
        <dbReference type="Proteomes" id="UP000614601"/>
    </source>
</evidence>
<dbReference type="OrthoDB" id="5794508at2759"/>
<dbReference type="EMBL" id="CAJFCW020000002">
    <property type="protein sequence ID" value="CAG9095436.1"/>
    <property type="molecule type" value="Genomic_DNA"/>
</dbReference>
<name>A0A811K936_9BILA</name>
<comment type="caution">
    <text evidence="4">The sequence shown here is derived from an EMBL/GenBank/DDBJ whole genome shotgun (WGS) entry which is preliminary data.</text>
</comment>
<evidence type="ECO:0000256" key="3">
    <source>
        <dbReference type="SAM" id="SignalP"/>
    </source>
</evidence>
<feature type="chain" id="PRO_5036220928" description="Fibronectin type-III domain-containing protein" evidence="3">
    <location>
        <begin position="19"/>
        <end position="449"/>
    </location>
</feature>
<dbReference type="EMBL" id="CAJFDH010000002">
    <property type="protein sequence ID" value="CAD5212269.1"/>
    <property type="molecule type" value="Genomic_DNA"/>
</dbReference>
<protein>
    <recommendedName>
        <fullName evidence="6">Fibronectin type-III domain-containing protein</fullName>
    </recommendedName>
</protein>
<keyword evidence="5" id="KW-1185">Reference proteome</keyword>
<dbReference type="Proteomes" id="UP000614601">
    <property type="component" value="Unassembled WGS sequence"/>
</dbReference>
<gene>
    <name evidence="4" type="ORF">BOKJ2_LOCUS4118</name>
</gene>
<feature type="region of interest" description="Disordered" evidence="1">
    <location>
        <begin position="379"/>
        <end position="400"/>
    </location>
</feature>
<feature type="transmembrane region" description="Helical" evidence="2">
    <location>
        <begin position="328"/>
        <end position="352"/>
    </location>
</feature>
<keyword evidence="2" id="KW-0472">Membrane</keyword>